<name>A0A6J0CCF9_NEOLC</name>
<proteinExistence type="predicted"/>
<organism evidence="2">
    <name type="scientific">Neodiprion lecontei</name>
    <name type="common">Redheaded pine sawfly</name>
    <dbReference type="NCBI Taxonomy" id="441921"/>
    <lineage>
        <taxon>Eukaryota</taxon>
        <taxon>Metazoa</taxon>
        <taxon>Ecdysozoa</taxon>
        <taxon>Arthropoda</taxon>
        <taxon>Hexapoda</taxon>
        <taxon>Insecta</taxon>
        <taxon>Pterygota</taxon>
        <taxon>Neoptera</taxon>
        <taxon>Endopterygota</taxon>
        <taxon>Hymenoptera</taxon>
        <taxon>Tenthredinoidea</taxon>
        <taxon>Diprionidae</taxon>
        <taxon>Diprioninae</taxon>
        <taxon>Neodiprion</taxon>
    </lineage>
</organism>
<dbReference type="Proteomes" id="UP000829291">
    <property type="component" value="Chromosome 3"/>
</dbReference>
<accession>A0A6J0CCF9</accession>
<gene>
    <name evidence="2" type="primary">LOC107227581</name>
</gene>
<dbReference type="InParanoid" id="A0A6J0CCF9"/>
<reference evidence="2" key="1">
    <citation type="submission" date="2025-08" db="UniProtKB">
        <authorList>
            <consortium name="RefSeq"/>
        </authorList>
    </citation>
    <scope>IDENTIFICATION</scope>
    <source>
        <tissue evidence="2">Thorax and Abdomen</tissue>
    </source>
</reference>
<protein>
    <submittedName>
        <fullName evidence="2">Uncharacterized protein LOC107227581</fullName>
    </submittedName>
</protein>
<evidence type="ECO:0000313" key="2">
    <source>
        <dbReference type="RefSeq" id="XP_015524262.1"/>
    </source>
</evidence>
<dbReference type="RefSeq" id="XP_015524262.1">
    <property type="nucleotide sequence ID" value="XM_015668776.2"/>
</dbReference>
<dbReference type="OrthoDB" id="6375980at2759"/>
<keyword evidence="1" id="KW-1185">Reference proteome</keyword>
<dbReference type="GeneID" id="107227581"/>
<dbReference type="AlphaFoldDB" id="A0A6J0CCF9"/>
<sequence>MVDYELEKIVVDLYRENKWKDIVDLKDTADCFQKLRLLWVWPDFDDLNWLKNVITKKNVREIVSIGCGSGLLEWLLQKHLGIVMIGVEVDRKWWSSGYSPPLFLNTIHFIDEENDSFKILPSQALLFCYFNNGPAFLNYMNEYRGKMVIIIGPGEGRGSCTDPAPFDKKFLDLGWILESAREIRNTKDYIAVYVR</sequence>
<dbReference type="KEGG" id="nlo:107227581"/>
<evidence type="ECO:0000313" key="1">
    <source>
        <dbReference type="Proteomes" id="UP000829291"/>
    </source>
</evidence>